<feature type="compositionally biased region" description="Basic and acidic residues" evidence="1">
    <location>
        <begin position="10"/>
        <end position="20"/>
    </location>
</feature>
<gene>
    <name evidence="3" type="ORF">FHX37_1496</name>
</gene>
<reference evidence="3 4" key="1">
    <citation type="submission" date="2019-06" db="EMBL/GenBank/DDBJ databases">
        <title>Sequencing the genomes of 1000 actinobacteria strains.</title>
        <authorList>
            <person name="Klenk H.-P."/>
        </authorList>
    </citation>
    <scope>NUCLEOTIDE SEQUENCE [LARGE SCALE GENOMIC DNA]</scope>
    <source>
        <strain evidence="3 4">DSM 45015</strain>
    </source>
</reference>
<comment type="caution">
    <text evidence="3">The sequence shown here is derived from an EMBL/GenBank/DDBJ whole genome shotgun (WGS) entry which is preliminary data.</text>
</comment>
<sequence length="329" mass="36074">MSSETAGQWDRFDSRTERRSGNATPWPARGRHTCTVSQYLDLPAPIGLAHRGGWPADASGRIRPELENTELAFQHAIDLGYRYLETDVHTTRDGALLAFHDSTLDRATDRTGTIGELPYAEVAEARVGGQEPIPLLEDLLGNWPGARFNIDLKADGSLDPLLRTLRRTRAWHRVCVGSFSQRRLDRARRLFERPVATSCGPVDVARLRLASVARVLRPMARRGVTCVQIPLRSHGVPLVTRDVLTTAHALGMQVHVWTINDPALMRRLLDAGVDGIVSDDVYALRRVLSQYGAWEGGEFPGKGNGPEPGSPDTRGTSGPSPAPGSTEQQ</sequence>
<dbReference type="Proteomes" id="UP000317422">
    <property type="component" value="Unassembled WGS sequence"/>
</dbReference>
<dbReference type="SUPFAM" id="SSF51695">
    <property type="entry name" value="PLC-like phosphodiesterases"/>
    <property type="match status" value="1"/>
</dbReference>
<evidence type="ECO:0000259" key="2">
    <source>
        <dbReference type="PROSITE" id="PS51704"/>
    </source>
</evidence>
<dbReference type="PROSITE" id="PS51704">
    <property type="entry name" value="GP_PDE"/>
    <property type="match status" value="1"/>
</dbReference>
<feature type="compositionally biased region" description="Polar residues" evidence="1">
    <location>
        <begin position="313"/>
        <end position="329"/>
    </location>
</feature>
<dbReference type="InterPro" id="IPR017946">
    <property type="entry name" value="PLC-like_Pdiesterase_TIM-brl"/>
</dbReference>
<feature type="domain" description="GP-PDE" evidence="2">
    <location>
        <begin position="45"/>
        <end position="288"/>
    </location>
</feature>
<keyword evidence="4" id="KW-1185">Reference proteome</keyword>
<evidence type="ECO:0000313" key="4">
    <source>
        <dbReference type="Proteomes" id="UP000317422"/>
    </source>
</evidence>
<accession>A0A543NIB8</accession>
<proteinExistence type="predicted"/>
<dbReference type="Gene3D" id="3.20.20.190">
    <property type="entry name" value="Phosphatidylinositol (PI) phosphodiesterase"/>
    <property type="match status" value="1"/>
</dbReference>
<dbReference type="CDD" id="cd08561">
    <property type="entry name" value="GDPD_cytoplasmic_ScUgpQ2_like"/>
    <property type="match status" value="1"/>
</dbReference>
<dbReference type="PANTHER" id="PTHR43805:SF1">
    <property type="entry name" value="GP-PDE DOMAIN-CONTAINING PROTEIN"/>
    <property type="match status" value="1"/>
</dbReference>
<dbReference type="OrthoDB" id="5241788at2"/>
<protein>
    <submittedName>
        <fullName evidence="3">Glycerophosphoryl diester phosphodiesterase</fullName>
    </submittedName>
</protein>
<dbReference type="PANTHER" id="PTHR43805">
    <property type="entry name" value="GLYCEROPHOSPHORYL DIESTER PHOSPHODIESTERASE"/>
    <property type="match status" value="1"/>
</dbReference>
<dbReference type="InterPro" id="IPR030395">
    <property type="entry name" value="GP_PDE_dom"/>
</dbReference>
<organism evidence="3 4">
    <name type="scientific">Haloactinospora alba</name>
    <dbReference type="NCBI Taxonomy" id="405555"/>
    <lineage>
        <taxon>Bacteria</taxon>
        <taxon>Bacillati</taxon>
        <taxon>Actinomycetota</taxon>
        <taxon>Actinomycetes</taxon>
        <taxon>Streptosporangiales</taxon>
        <taxon>Nocardiopsidaceae</taxon>
        <taxon>Haloactinospora</taxon>
    </lineage>
</organism>
<feature type="region of interest" description="Disordered" evidence="1">
    <location>
        <begin position="1"/>
        <end position="30"/>
    </location>
</feature>
<feature type="compositionally biased region" description="Gly residues" evidence="1">
    <location>
        <begin position="294"/>
        <end position="306"/>
    </location>
</feature>
<evidence type="ECO:0000313" key="3">
    <source>
        <dbReference type="EMBL" id="TQN31588.1"/>
    </source>
</evidence>
<evidence type="ECO:0000256" key="1">
    <source>
        <dbReference type="SAM" id="MobiDB-lite"/>
    </source>
</evidence>
<dbReference type="GO" id="GO:0006629">
    <property type="term" value="P:lipid metabolic process"/>
    <property type="evidence" value="ECO:0007669"/>
    <property type="project" value="InterPro"/>
</dbReference>
<feature type="region of interest" description="Disordered" evidence="1">
    <location>
        <begin position="294"/>
        <end position="329"/>
    </location>
</feature>
<dbReference type="GO" id="GO:0008081">
    <property type="term" value="F:phosphoric diester hydrolase activity"/>
    <property type="evidence" value="ECO:0007669"/>
    <property type="project" value="InterPro"/>
</dbReference>
<dbReference type="EMBL" id="VFQC01000001">
    <property type="protein sequence ID" value="TQN31588.1"/>
    <property type="molecule type" value="Genomic_DNA"/>
</dbReference>
<dbReference type="Pfam" id="PF03009">
    <property type="entry name" value="GDPD"/>
    <property type="match status" value="1"/>
</dbReference>
<dbReference type="AlphaFoldDB" id="A0A543NIB8"/>
<name>A0A543NIB8_9ACTN</name>